<dbReference type="Gene3D" id="2.30.110.10">
    <property type="entry name" value="Electron Transport, Fmn-binding Protein, Chain A"/>
    <property type="match status" value="1"/>
</dbReference>
<dbReference type="PIRSF" id="PIRSF010372">
    <property type="entry name" value="PaiB"/>
    <property type="match status" value="1"/>
</dbReference>
<evidence type="ECO:0000313" key="2">
    <source>
        <dbReference type="Proteomes" id="UP001528040"/>
    </source>
</evidence>
<dbReference type="Pfam" id="PF04299">
    <property type="entry name" value="FMN_bind_2"/>
    <property type="match status" value="1"/>
</dbReference>
<dbReference type="RefSeq" id="WP_271054735.1">
    <property type="nucleotide sequence ID" value="NZ_JAQIIO010000007.1"/>
</dbReference>
<accession>A0ABT4W3B9</accession>
<dbReference type="InterPro" id="IPR007396">
    <property type="entry name" value="TR_PAI2-type"/>
</dbReference>
<gene>
    <name evidence="1" type="ORF">O2N63_13130</name>
</gene>
<comment type="caution">
    <text evidence="1">The sequence shown here is derived from an EMBL/GenBank/DDBJ whole genome shotgun (WGS) entry which is preliminary data.</text>
</comment>
<organism evidence="1 2">
    <name type="scientific">Aliiroseovarius salicola</name>
    <dbReference type="NCBI Taxonomy" id="3009082"/>
    <lineage>
        <taxon>Bacteria</taxon>
        <taxon>Pseudomonadati</taxon>
        <taxon>Pseudomonadota</taxon>
        <taxon>Alphaproteobacteria</taxon>
        <taxon>Rhodobacterales</taxon>
        <taxon>Paracoccaceae</taxon>
        <taxon>Aliiroseovarius</taxon>
    </lineage>
</organism>
<sequence>MHPNPSFRKVDDTISLEFARRRAFGVLGVNGSVGPIMVHVPFLISENRKYAEFHLVRSNAVSGVLTQPVPATLAVVGPDGYVSPDWYEAEDQVPTWNYVSVHLRGHVEALPDDDLRDLLSRQSIEYEGRLGEKAPWSPDKMDEGALARMLRMIRPARLIIERIESTWKLGQNKSDGVRLNAASHMTEGFGQELSSLGDLMRNPPG</sequence>
<evidence type="ECO:0000313" key="1">
    <source>
        <dbReference type="EMBL" id="MDA5095026.1"/>
    </source>
</evidence>
<dbReference type="EMBL" id="JAQIIO010000007">
    <property type="protein sequence ID" value="MDA5095026.1"/>
    <property type="molecule type" value="Genomic_DNA"/>
</dbReference>
<name>A0ABT4W3B9_9RHOB</name>
<dbReference type="PANTHER" id="PTHR35802:SF1">
    <property type="entry name" value="PROTEASE SYNTHASE AND SPORULATION PROTEIN PAI 2"/>
    <property type="match status" value="1"/>
</dbReference>
<dbReference type="InterPro" id="IPR012349">
    <property type="entry name" value="Split_barrel_FMN-bd"/>
</dbReference>
<proteinExistence type="predicted"/>
<keyword evidence="2" id="KW-1185">Reference proteome</keyword>
<protein>
    <submittedName>
        <fullName evidence="1">FMN-binding negative transcriptional regulator</fullName>
    </submittedName>
</protein>
<reference evidence="1 2" key="1">
    <citation type="submission" date="2023-01" db="EMBL/GenBank/DDBJ databases">
        <authorList>
            <person name="Yoon J.-W."/>
        </authorList>
    </citation>
    <scope>NUCLEOTIDE SEQUENCE [LARGE SCALE GENOMIC DNA]</scope>
    <source>
        <strain evidence="1 2">KMU-50</strain>
    </source>
</reference>
<dbReference type="PANTHER" id="PTHR35802">
    <property type="entry name" value="PROTEASE SYNTHASE AND SPORULATION PROTEIN PAI 2"/>
    <property type="match status" value="1"/>
</dbReference>
<dbReference type="Proteomes" id="UP001528040">
    <property type="component" value="Unassembled WGS sequence"/>
</dbReference>
<dbReference type="SUPFAM" id="SSF50475">
    <property type="entry name" value="FMN-binding split barrel"/>
    <property type="match status" value="1"/>
</dbReference>